<evidence type="ECO:0000313" key="3">
    <source>
        <dbReference type="EMBL" id="NJC71898.1"/>
    </source>
</evidence>
<evidence type="ECO:0000313" key="4">
    <source>
        <dbReference type="Proteomes" id="UP000722989"/>
    </source>
</evidence>
<keyword evidence="1" id="KW-0732">Signal</keyword>
<evidence type="ECO:0000256" key="1">
    <source>
        <dbReference type="SAM" id="SignalP"/>
    </source>
</evidence>
<proteinExistence type="predicted"/>
<gene>
    <name evidence="3" type="ORF">HC031_19560</name>
</gene>
<name>A0ABX0Y1I1_9ACTN</name>
<protein>
    <submittedName>
        <fullName evidence="3">LLM class flavin-dependent oxidoreductase</fullName>
    </submittedName>
</protein>
<feature type="signal peptide" evidence="1">
    <location>
        <begin position="1"/>
        <end position="20"/>
    </location>
</feature>
<dbReference type="InterPro" id="IPR011251">
    <property type="entry name" value="Luciferase-like_dom"/>
</dbReference>
<keyword evidence="4" id="KW-1185">Reference proteome</keyword>
<sequence length="65" mass="7134">MRLGTAFLLLPLLHPVDAAAQVATLDAVSGSLVVCSVGLGYTDREFDLFGVTRSERTARRRRRCK</sequence>
<dbReference type="Proteomes" id="UP000722989">
    <property type="component" value="Unassembled WGS sequence"/>
</dbReference>
<organism evidence="3 4">
    <name type="scientific">Planosporangium thailandense</name>
    <dbReference type="NCBI Taxonomy" id="765197"/>
    <lineage>
        <taxon>Bacteria</taxon>
        <taxon>Bacillati</taxon>
        <taxon>Actinomycetota</taxon>
        <taxon>Actinomycetes</taxon>
        <taxon>Micromonosporales</taxon>
        <taxon>Micromonosporaceae</taxon>
        <taxon>Planosporangium</taxon>
    </lineage>
</organism>
<dbReference type="Gene3D" id="3.20.20.30">
    <property type="entry name" value="Luciferase-like domain"/>
    <property type="match status" value="1"/>
</dbReference>
<dbReference type="InterPro" id="IPR036661">
    <property type="entry name" value="Luciferase-like_sf"/>
</dbReference>
<dbReference type="EMBL" id="JAATVY010000014">
    <property type="protein sequence ID" value="NJC71898.1"/>
    <property type="molecule type" value="Genomic_DNA"/>
</dbReference>
<reference evidence="3 4" key="1">
    <citation type="submission" date="2020-03" db="EMBL/GenBank/DDBJ databases">
        <title>WGS of the type strain of Planosporangium spp.</title>
        <authorList>
            <person name="Thawai C."/>
        </authorList>
    </citation>
    <scope>NUCLEOTIDE SEQUENCE [LARGE SCALE GENOMIC DNA]</scope>
    <source>
        <strain evidence="3 4">TBRC 5610</strain>
    </source>
</reference>
<feature type="chain" id="PRO_5046717939" evidence="1">
    <location>
        <begin position="21"/>
        <end position="65"/>
    </location>
</feature>
<feature type="domain" description="Luciferase-like" evidence="2">
    <location>
        <begin position="1"/>
        <end position="59"/>
    </location>
</feature>
<dbReference type="Pfam" id="PF00296">
    <property type="entry name" value="Bac_luciferase"/>
    <property type="match status" value="1"/>
</dbReference>
<dbReference type="SUPFAM" id="SSF51679">
    <property type="entry name" value="Bacterial luciferase-like"/>
    <property type="match status" value="1"/>
</dbReference>
<evidence type="ECO:0000259" key="2">
    <source>
        <dbReference type="Pfam" id="PF00296"/>
    </source>
</evidence>
<accession>A0ABX0Y1I1</accession>
<comment type="caution">
    <text evidence="3">The sequence shown here is derived from an EMBL/GenBank/DDBJ whole genome shotgun (WGS) entry which is preliminary data.</text>
</comment>